<dbReference type="EMBL" id="VUMV01000003">
    <property type="protein sequence ID" value="MST81728.1"/>
    <property type="molecule type" value="Genomic_DNA"/>
</dbReference>
<protein>
    <submittedName>
        <fullName evidence="2">Lysophospholipase</fullName>
    </submittedName>
</protein>
<accession>A0A7X2TP75</accession>
<dbReference type="AlphaFoldDB" id="A0A7X2TP75"/>
<comment type="caution">
    <text evidence="2">The sequence shown here is derived from an EMBL/GenBank/DDBJ whole genome shotgun (WGS) entry which is preliminary data.</text>
</comment>
<evidence type="ECO:0000259" key="1">
    <source>
        <dbReference type="Pfam" id="PF13472"/>
    </source>
</evidence>
<dbReference type="Proteomes" id="UP000466864">
    <property type="component" value="Unassembled WGS sequence"/>
</dbReference>
<keyword evidence="3" id="KW-1185">Reference proteome</keyword>
<dbReference type="Gene3D" id="3.40.50.1110">
    <property type="entry name" value="SGNH hydrolase"/>
    <property type="match status" value="1"/>
</dbReference>
<sequence length="201" mass="22855">MYLERNFSMKNIVCFGDSNTYGYDPRAAFGTRYPDGTYWVDILHAKTGWKFWNMGVCGREIPHTSFQIQTACAELAAREPSADALWMMLGTNDLLSGEQITAETVGLRMEAFLTSLLNSFSVRKLRLITPVKMRQGTWTTSAVIEESEKLQPVFRSLADRLHISLTQTEGWEIPLAFDGVHFSEQGHRKFAENLLRDIPLL</sequence>
<gene>
    <name evidence="2" type="ORF">FYJ60_05305</name>
</gene>
<proteinExistence type="predicted"/>
<evidence type="ECO:0000313" key="3">
    <source>
        <dbReference type="Proteomes" id="UP000466864"/>
    </source>
</evidence>
<dbReference type="InterPro" id="IPR013830">
    <property type="entry name" value="SGNH_hydro"/>
</dbReference>
<name>A0A7X2TP75_9FIRM</name>
<dbReference type="Pfam" id="PF13472">
    <property type="entry name" value="Lipase_GDSL_2"/>
    <property type="match status" value="1"/>
</dbReference>
<dbReference type="SUPFAM" id="SSF52266">
    <property type="entry name" value="SGNH hydrolase"/>
    <property type="match status" value="1"/>
</dbReference>
<dbReference type="InterPro" id="IPR036514">
    <property type="entry name" value="SGNH_hydro_sf"/>
</dbReference>
<feature type="domain" description="SGNH hydrolase-type esterase" evidence="1">
    <location>
        <begin position="14"/>
        <end position="188"/>
    </location>
</feature>
<organism evidence="2 3">
    <name type="scientific">Bilifractor porci</name>
    <dbReference type="NCBI Taxonomy" id="2606636"/>
    <lineage>
        <taxon>Bacteria</taxon>
        <taxon>Bacillati</taxon>
        <taxon>Bacillota</taxon>
        <taxon>Clostridia</taxon>
        <taxon>Lachnospirales</taxon>
        <taxon>Lachnospiraceae</taxon>
        <taxon>Bilifractor</taxon>
    </lineage>
</organism>
<evidence type="ECO:0000313" key="2">
    <source>
        <dbReference type="EMBL" id="MST81728.1"/>
    </source>
</evidence>
<reference evidence="2 3" key="1">
    <citation type="submission" date="2019-08" db="EMBL/GenBank/DDBJ databases">
        <title>In-depth cultivation of the pig gut microbiome towards novel bacterial diversity and tailored functional studies.</title>
        <authorList>
            <person name="Wylensek D."/>
            <person name="Hitch T.C.A."/>
            <person name="Clavel T."/>
        </authorList>
    </citation>
    <scope>NUCLEOTIDE SEQUENCE [LARGE SCALE GENOMIC DNA]</scope>
    <source>
        <strain evidence="2 3">Oil+RF-744-WCA-WT-13</strain>
    </source>
</reference>